<dbReference type="InterPro" id="IPR050707">
    <property type="entry name" value="HTH_MetabolicPath_Reg"/>
</dbReference>
<dbReference type="InterPro" id="IPR029016">
    <property type="entry name" value="GAF-like_dom_sf"/>
</dbReference>
<feature type="region of interest" description="Disordered" evidence="4">
    <location>
        <begin position="13"/>
        <end position="36"/>
    </location>
</feature>
<dbReference type="Proteomes" id="UP000708347">
    <property type="component" value="Unassembled WGS sequence"/>
</dbReference>
<evidence type="ECO:0000256" key="1">
    <source>
        <dbReference type="ARBA" id="ARBA00023015"/>
    </source>
</evidence>
<keyword evidence="8" id="KW-1185">Reference proteome</keyword>
<dbReference type="Gene3D" id="3.30.450.40">
    <property type="match status" value="1"/>
</dbReference>
<accession>A0ABX2JX04</accession>
<sequence length="272" mass="28922">MIRIAAQYRVGNAQGRDDEMADPEISMVRGERGGSPRDDGIQVLRRAAAALDEIATAPGRLRLVDLHSRLGLAKSTARRLLFGLVEVGFAAVDDDGRIVLGDRLLGLSSANAAHITSAFRPTLERVAEATGETADLSVYRGGQMLFIDQIESPHRLRAVSAIGGRFTLYDTANGKAALALFDDADVDSVLAALDPAADARVRAEIREIRTSRVAFDRDEHTDGISAAGIAGRAVGGNIVAISVPAPTERFNEHKGRIVAALHAALDAPIWSN</sequence>
<dbReference type="InterPro" id="IPR036388">
    <property type="entry name" value="WH-like_DNA-bd_sf"/>
</dbReference>
<dbReference type="PANTHER" id="PTHR30136:SF35">
    <property type="entry name" value="HTH-TYPE TRANSCRIPTIONAL REGULATOR RV1719"/>
    <property type="match status" value="1"/>
</dbReference>
<evidence type="ECO:0000259" key="6">
    <source>
        <dbReference type="PROSITE" id="PS51078"/>
    </source>
</evidence>
<protein>
    <submittedName>
        <fullName evidence="7">IclR family transcriptional regulator</fullName>
    </submittedName>
</protein>
<dbReference type="PANTHER" id="PTHR30136">
    <property type="entry name" value="HELIX-TURN-HELIX TRANSCRIPTIONAL REGULATOR, ICLR FAMILY"/>
    <property type="match status" value="1"/>
</dbReference>
<evidence type="ECO:0000259" key="5">
    <source>
        <dbReference type="PROSITE" id="PS51077"/>
    </source>
</evidence>
<organism evidence="7 8">
    <name type="scientific">Mycolicibacterium sphagni</name>
    <dbReference type="NCBI Taxonomy" id="1786"/>
    <lineage>
        <taxon>Bacteria</taxon>
        <taxon>Bacillati</taxon>
        <taxon>Actinomycetota</taxon>
        <taxon>Actinomycetes</taxon>
        <taxon>Mycobacteriales</taxon>
        <taxon>Mycobacteriaceae</taxon>
        <taxon>Mycolicibacterium</taxon>
    </lineage>
</organism>
<keyword evidence="2" id="KW-0238">DNA-binding</keyword>
<gene>
    <name evidence="7" type="ORF">FEG63_17830</name>
</gene>
<dbReference type="SUPFAM" id="SSF46785">
    <property type="entry name" value="Winged helix' DNA-binding domain"/>
    <property type="match status" value="1"/>
</dbReference>
<name>A0ABX2JX04_9MYCO</name>
<dbReference type="Pfam" id="PF01614">
    <property type="entry name" value="IclR_C"/>
    <property type="match status" value="1"/>
</dbReference>
<dbReference type="InterPro" id="IPR005471">
    <property type="entry name" value="Tscrpt_reg_IclR_N"/>
</dbReference>
<evidence type="ECO:0000256" key="4">
    <source>
        <dbReference type="SAM" id="MobiDB-lite"/>
    </source>
</evidence>
<dbReference type="InterPro" id="IPR014757">
    <property type="entry name" value="Tscrpt_reg_IclR_C"/>
</dbReference>
<reference evidence="7 8" key="1">
    <citation type="submission" date="2019-05" db="EMBL/GenBank/DDBJ databases">
        <title>Mycolicibacterium sphagni ENV482 genome assembly.</title>
        <authorList>
            <person name="Chen W."/>
            <person name="Faulkner N.W."/>
            <person name="Hyman M.R."/>
        </authorList>
    </citation>
    <scope>NUCLEOTIDE SEQUENCE [LARGE SCALE GENOMIC DNA]</scope>
    <source>
        <strain evidence="7 8">ENV482</strain>
    </source>
</reference>
<evidence type="ECO:0000313" key="8">
    <source>
        <dbReference type="Proteomes" id="UP000708347"/>
    </source>
</evidence>
<dbReference type="SUPFAM" id="SSF55781">
    <property type="entry name" value="GAF domain-like"/>
    <property type="match status" value="1"/>
</dbReference>
<feature type="domain" description="IclR-ED" evidence="6">
    <location>
        <begin position="103"/>
        <end position="272"/>
    </location>
</feature>
<dbReference type="PROSITE" id="PS51078">
    <property type="entry name" value="ICLR_ED"/>
    <property type="match status" value="1"/>
</dbReference>
<evidence type="ECO:0000256" key="3">
    <source>
        <dbReference type="ARBA" id="ARBA00023163"/>
    </source>
</evidence>
<feature type="domain" description="HTH iclR-type" evidence="5">
    <location>
        <begin position="41"/>
        <end position="102"/>
    </location>
</feature>
<comment type="caution">
    <text evidence="7">The sequence shown here is derived from an EMBL/GenBank/DDBJ whole genome shotgun (WGS) entry which is preliminary data.</text>
</comment>
<keyword evidence="1" id="KW-0805">Transcription regulation</keyword>
<dbReference type="Gene3D" id="1.10.10.10">
    <property type="entry name" value="Winged helix-like DNA-binding domain superfamily/Winged helix DNA-binding domain"/>
    <property type="match status" value="1"/>
</dbReference>
<keyword evidence="3" id="KW-0804">Transcription</keyword>
<dbReference type="PROSITE" id="PS51077">
    <property type="entry name" value="HTH_ICLR"/>
    <property type="match status" value="1"/>
</dbReference>
<dbReference type="SMART" id="SM00346">
    <property type="entry name" value="HTH_ICLR"/>
    <property type="match status" value="1"/>
</dbReference>
<dbReference type="Pfam" id="PF09339">
    <property type="entry name" value="HTH_IclR"/>
    <property type="match status" value="1"/>
</dbReference>
<evidence type="ECO:0000256" key="2">
    <source>
        <dbReference type="ARBA" id="ARBA00023125"/>
    </source>
</evidence>
<dbReference type="InterPro" id="IPR036390">
    <property type="entry name" value="WH_DNA-bd_sf"/>
</dbReference>
<proteinExistence type="predicted"/>
<evidence type="ECO:0000313" key="7">
    <source>
        <dbReference type="EMBL" id="NTY61407.1"/>
    </source>
</evidence>
<dbReference type="EMBL" id="VBSB01000010">
    <property type="protein sequence ID" value="NTY61407.1"/>
    <property type="molecule type" value="Genomic_DNA"/>
</dbReference>